<reference evidence="1" key="1">
    <citation type="submission" date="2023-01" db="EMBL/GenBank/DDBJ databases">
        <title>Genome assembly of the deep-sea coral Lophelia pertusa.</title>
        <authorList>
            <person name="Herrera S."/>
            <person name="Cordes E."/>
        </authorList>
    </citation>
    <scope>NUCLEOTIDE SEQUENCE</scope>
    <source>
        <strain evidence="1">USNM1676648</strain>
        <tissue evidence="1">Polyp</tissue>
    </source>
</reference>
<accession>A0A9X0CP92</accession>
<organism evidence="1 2">
    <name type="scientific">Desmophyllum pertusum</name>
    <dbReference type="NCBI Taxonomy" id="174260"/>
    <lineage>
        <taxon>Eukaryota</taxon>
        <taxon>Metazoa</taxon>
        <taxon>Cnidaria</taxon>
        <taxon>Anthozoa</taxon>
        <taxon>Hexacorallia</taxon>
        <taxon>Scleractinia</taxon>
        <taxon>Caryophylliina</taxon>
        <taxon>Caryophylliidae</taxon>
        <taxon>Desmophyllum</taxon>
    </lineage>
</organism>
<name>A0A9X0CP92_9CNID</name>
<comment type="caution">
    <text evidence="1">The sequence shown here is derived from an EMBL/GenBank/DDBJ whole genome shotgun (WGS) entry which is preliminary data.</text>
</comment>
<evidence type="ECO:0000313" key="2">
    <source>
        <dbReference type="Proteomes" id="UP001163046"/>
    </source>
</evidence>
<proteinExistence type="predicted"/>
<dbReference type="AlphaFoldDB" id="A0A9X0CP92"/>
<dbReference type="EMBL" id="MU826852">
    <property type="protein sequence ID" value="KAJ7371037.1"/>
    <property type="molecule type" value="Genomic_DNA"/>
</dbReference>
<protein>
    <submittedName>
        <fullName evidence="1">Uncharacterized protein</fullName>
    </submittedName>
</protein>
<evidence type="ECO:0000313" key="1">
    <source>
        <dbReference type="EMBL" id="KAJ7371037.1"/>
    </source>
</evidence>
<keyword evidence="2" id="KW-1185">Reference proteome</keyword>
<gene>
    <name evidence="1" type="ORF">OS493_028199</name>
</gene>
<dbReference type="Proteomes" id="UP001163046">
    <property type="component" value="Unassembled WGS sequence"/>
</dbReference>
<sequence>MTAAIQDVKYCSSQTPLQQQHNLGEVTFGWFQIVASFVFVCPIHEQRKANVGKGMQIPDQQILKFHMKTLCCRCSGPVTSSAGPAATTASCTWLTCFRNISQNFELEI</sequence>